<name>A0ABR8Q5E9_9CLOT</name>
<dbReference type="RefSeq" id="WP_243190649.1">
    <property type="nucleotide sequence ID" value="NZ_JACSQZ010000039.1"/>
</dbReference>
<organism evidence="3 4">
    <name type="scientific">Clostridium gallinarum</name>
    <dbReference type="NCBI Taxonomy" id="2762246"/>
    <lineage>
        <taxon>Bacteria</taxon>
        <taxon>Bacillati</taxon>
        <taxon>Bacillota</taxon>
        <taxon>Clostridia</taxon>
        <taxon>Eubacteriales</taxon>
        <taxon>Clostridiaceae</taxon>
        <taxon>Clostridium</taxon>
    </lineage>
</organism>
<dbReference type="SUPFAM" id="SSF49384">
    <property type="entry name" value="Carbohydrate-binding domain"/>
    <property type="match status" value="1"/>
</dbReference>
<dbReference type="Pfam" id="PF00963">
    <property type="entry name" value="Cohesin"/>
    <property type="match status" value="1"/>
</dbReference>
<evidence type="ECO:0000259" key="2">
    <source>
        <dbReference type="Pfam" id="PF00963"/>
    </source>
</evidence>
<feature type="non-terminal residue" evidence="3">
    <location>
        <position position="222"/>
    </location>
</feature>
<dbReference type="InterPro" id="IPR008965">
    <property type="entry name" value="CBM2/CBM3_carb-bd_dom_sf"/>
</dbReference>
<dbReference type="Proteomes" id="UP000640335">
    <property type="component" value="Unassembled WGS sequence"/>
</dbReference>
<feature type="domain" description="Cohesin" evidence="2">
    <location>
        <begin position="48"/>
        <end position="160"/>
    </location>
</feature>
<keyword evidence="1" id="KW-0732">Signal</keyword>
<dbReference type="InterPro" id="IPR002102">
    <property type="entry name" value="Cohesin_dom"/>
</dbReference>
<sequence>MKNKFKFHKNKFSLFLSILFLFELILFNTNNTVFAATTPSVSYTVTGEAKVGNIIEIAVNISNVTDLYGGSIDFLYDESLLEIESVTKGNIFGNTEILTPLGANGKIENGQASFAISMKGNKTGVSGNGTLAIIKAKILKEGTVKLNTINSNDSLNLSTNTIRVKLSNSNVDNISYSPNNTIINLNKTVPLTPGKYEQDNINISYKGSWNNQNSPSYSGGSA</sequence>
<protein>
    <submittedName>
        <fullName evidence="3">Cellulosome anchor protein</fullName>
    </submittedName>
</protein>
<proteinExistence type="predicted"/>
<comment type="caution">
    <text evidence="3">The sequence shown here is derived from an EMBL/GenBank/DDBJ whole genome shotgun (WGS) entry which is preliminary data.</text>
</comment>
<dbReference type="CDD" id="cd08547">
    <property type="entry name" value="Type_II_cohesin"/>
    <property type="match status" value="1"/>
</dbReference>
<evidence type="ECO:0000256" key="1">
    <source>
        <dbReference type="SAM" id="SignalP"/>
    </source>
</evidence>
<dbReference type="Gene3D" id="2.60.40.680">
    <property type="match status" value="1"/>
</dbReference>
<dbReference type="EMBL" id="JACSQZ010000039">
    <property type="protein sequence ID" value="MBD7915642.1"/>
    <property type="molecule type" value="Genomic_DNA"/>
</dbReference>
<feature type="signal peptide" evidence="1">
    <location>
        <begin position="1"/>
        <end position="35"/>
    </location>
</feature>
<accession>A0ABR8Q5E9</accession>
<reference evidence="3 4" key="1">
    <citation type="submission" date="2020-08" db="EMBL/GenBank/DDBJ databases">
        <title>A Genomic Blueprint of the Chicken Gut Microbiome.</title>
        <authorList>
            <person name="Gilroy R."/>
            <person name="Ravi A."/>
            <person name="Getino M."/>
            <person name="Pursley I."/>
            <person name="Horton D.L."/>
            <person name="Alikhan N.-F."/>
            <person name="Baker D."/>
            <person name="Gharbi K."/>
            <person name="Hall N."/>
            <person name="Watson M."/>
            <person name="Adriaenssens E.M."/>
            <person name="Foster-Nyarko E."/>
            <person name="Jarju S."/>
            <person name="Secka A."/>
            <person name="Antonio M."/>
            <person name="Oren A."/>
            <person name="Chaudhuri R."/>
            <person name="La Ragione R.M."/>
            <person name="Hildebrand F."/>
            <person name="Pallen M.J."/>
        </authorList>
    </citation>
    <scope>NUCLEOTIDE SEQUENCE [LARGE SCALE GENOMIC DNA]</scope>
    <source>
        <strain evidence="3 4">Sa3CUN1</strain>
    </source>
</reference>
<gene>
    <name evidence="3" type="ORF">H9660_10850</name>
</gene>
<evidence type="ECO:0000313" key="3">
    <source>
        <dbReference type="EMBL" id="MBD7915642.1"/>
    </source>
</evidence>
<feature type="chain" id="PRO_5046147495" evidence="1">
    <location>
        <begin position="36"/>
        <end position="222"/>
    </location>
</feature>
<keyword evidence="4" id="KW-1185">Reference proteome</keyword>
<evidence type="ECO:0000313" key="4">
    <source>
        <dbReference type="Proteomes" id="UP000640335"/>
    </source>
</evidence>